<evidence type="ECO:0000259" key="3">
    <source>
        <dbReference type="Pfam" id="PF03572"/>
    </source>
</evidence>
<dbReference type="Pfam" id="PF03572">
    <property type="entry name" value="Peptidase_S41"/>
    <property type="match status" value="1"/>
</dbReference>
<sequence>METTMRRKQNGVMAWVTLAAMLALPAAATPVPSLPAREQMLGLLEHKALYRDRVDWAALRRDLAASDDPDRQRRLLSDSINRATAGHGRWMSAEEVREGYRKRAAGSGMTPAAAATEGPQAHPIDARLGLISVAPYLSDPGLPRARQRAAERQEAQRLQDILWRQDDGSRCGWIVDLGDNTGGNMWPMLLGVGPLLRGDADGPDVVGHFFDVAALQPWRYREGAVWVGDMPLLAADDATRRLRRPDAPVAVLQSGRTASSGEAIVLALRGRPRSRSFGTPTMGYSTGNSLVTLVDGSTLLLTGTVMKDRNGIGDGSRIVPDVIAAQRAEAMRRAQEWLLAQPACSGKPTEKAGPGARLPWKRAP</sequence>
<dbReference type="InterPro" id="IPR005151">
    <property type="entry name" value="Tail-specific_protease"/>
</dbReference>
<evidence type="ECO:0000256" key="1">
    <source>
        <dbReference type="SAM" id="MobiDB-lite"/>
    </source>
</evidence>
<keyword evidence="5" id="KW-1185">Reference proteome</keyword>
<organism evidence="4 5">
    <name type="scientific">Stenotrophomonas nitritireducens</name>
    <dbReference type="NCBI Taxonomy" id="83617"/>
    <lineage>
        <taxon>Bacteria</taxon>
        <taxon>Pseudomonadati</taxon>
        <taxon>Pseudomonadota</taxon>
        <taxon>Gammaproteobacteria</taxon>
        <taxon>Lysobacterales</taxon>
        <taxon>Lysobacteraceae</taxon>
        <taxon>Stenotrophomonas</taxon>
    </lineage>
</organism>
<feature type="chain" id="PRO_5046815068" description="Tail specific protease domain-containing protein" evidence="2">
    <location>
        <begin position="29"/>
        <end position="364"/>
    </location>
</feature>
<feature type="region of interest" description="Disordered" evidence="1">
    <location>
        <begin position="342"/>
        <end position="364"/>
    </location>
</feature>
<name>A0ABR5NLT5_9GAMM</name>
<feature type="signal peptide" evidence="2">
    <location>
        <begin position="1"/>
        <end position="28"/>
    </location>
</feature>
<dbReference type="EMBL" id="LDJG01000006">
    <property type="protein sequence ID" value="KRG59031.1"/>
    <property type="molecule type" value="Genomic_DNA"/>
</dbReference>
<reference evidence="4 5" key="1">
    <citation type="submission" date="2015-05" db="EMBL/GenBank/DDBJ databases">
        <title>Genome sequencing and analysis of members of genus Stenotrophomonas.</title>
        <authorList>
            <person name="Patil P.P."/>
            <person name="Midha S."/>
            <person name="Patil P.B."/>
        </authorList>
    </citation>
    <scope>NUCLEOTIDE SEQUENCE [LARGE SCALE GENOMIC DNA]</scope>
    <source>
        <strain evidence="4 5">DSM 12575</strain>
    </source>
</reference>
<protein>
    <recommendedName>
        <fullName evidence="3">Tail specific protease domain-containing protein</fullName>
    </recommendedName>
</protein>
<dbReference type="SUPFAM" id="SSF52096">
    <property type="entry name" value="ClpP/crotonase"/>
    <property type="match status" value="1"/>
</dbReference>
<dbReference type="Gene3D" id="3.90.226.10">
    <property type="entry name" value="2-enoyl-CoA Hydratase, Chain A, domain 1"/>
    <property type="match status" value="1"/>
</dbReference>
<accession>A0ABR5NLT5</accession>
<keyword evidence="2" id="KW-0732">Signal</keyword>
<feature type="domain" description="Tail specific protease" evidence="3">
    <location>
        <begin position="154"/>
        <end position="322"/>
    </location>
</feature>
<dbReference type="InterPro" id="IPR029045">
    <property type="entry name" value="ClpP/crotonase-like_dom_sf"/>
</dbReference>
<evidence type="ECO:0000313" key="4">
    <source>
        <dbReference type="EMBL" id="KRG59031.1"/>
    </source>
</evidence>
<proteinExistence type="predicted"/>
<gene>
    <name evidence="4" type="ORF">ABB22_05085</name>
</gene>
<evidence type="ECO:0000313" key="5">
    <source>
        <dbReference type="Proteomes" id="UP000050902"/>
    </source>
</evidence>
<comment type="caution">
    <text evidence="4">The sequence shown here is derived from an EMBL/GenBank/DDBJ whole genome shotgun (WGS) entry which is preliminary data.</text>
</comment>
<evidence type="ECO:0000256" key="2">
    <source>
        <dbReference type="SAM" id="SignalP"/>
    </source>
</evidence>
<dbReference type="Proteomes" id="UP000050902">
    <property type="component" value="Unassembled WGS sequence"/>
</dbReference>